<name>A0A1X7BM75_9RHOB</name>
<feature type="DNA-binding region" description="H-T-H motif" evidence="7 8">
    <location>
        <begin position="31"/>
        <end position="50"/>
    </location>
</feature>
<organism evidence="10 11">
    <name type="scientific">Roseovarius aestuarii</name>
    <dbReference type="NCBI Taxonomy" id="475083"/>
    <lineage>
        <taxon>Bacteria</taxon>
        <taxon>Pseudomonadati</taxon>
        <taxon>Pseudomonadota</taxon>
        <taxon>Alphaproteobacteria</taxon>
        <taxon>Rhodobacterales</taxon>
        <taxon>Roseobacteraceae</taxon>
        <taxon>Roseovarius</taxon>
    </lineage>
</organism>
<reference evidence="10 11" key="1">
    <citation type="submission" date="2017-03" db="EMBL/GenBank/DDBJ databases">
        <authorList>
            <person name="Afonso C.L."/>
            <person name="Miller P.J."/>
            <person name="Scott M.A."/>
            <person name="Spackman E."/>
            <person name="Goraichik I."/>
            <person name="Dimitrov K.M."/>
            <person name="Suarez D.L."/>
            <person name="Swayne D.E."/>
        </authorList>
    </citation>
    <scope>NUCLEOTIDE SEQUENCE [LARGE SCALE GENOMIC DNA]</scope>
    <source>
        <strain evidence="10 11">CECT 7745</strain>
    </source>
</reference>
<evidence type="ECO:0000256" key="6">
    <source>
        <dbReference type="ARBA" id="ARBA00024936"/>
    </source>
</evidence>
<evidence type="ECO:0000256" key="2">
    <source>
        <dbReference type="ARBA" id="ARBA00022491"/>
    </source>
</evidence>
<dbReference type="GO" id="GO:0019285">
    <property type="term" value="P:glycine betaine biosynthetic process from choline"/>
    <property type="evidence" value="ECO:0007669"/>
    <property type="project" value="UniProtKB-UniRule"/>
</dbReference>
<dbReference type="GO" id="GO:0045892">
    <property type="term" value="P:negative regulation of DNA-templated transcription"/>
    <property type="evidence" value="ECO:0007669"/>
    <property type="project" value="UniProtKB-UniRule"/>
</dbReference>
<comment type="pathway">
    <text evidence="1 7">Amine and polyamine biosynthesis; betaine biosynthesis via choline pathway [regulation].</text>
</comment>
<evidence type="ECO:0000256" key="5">
    <source>
        <dbReference type="ARBA" id="ARBA00023163"/>
    </source>
</evidence>
<evidence type="ECO:0000313" key="10">
    <source>
        <dbReference type="EMBL" id="SMC10640.1"/>
    </source>
</evidence>
<dbReference type="Pfam" id="PF13977">
    <property type="entry name" value="TetR_C_6"/>
    <property type="match status" value="1"/>
</dbReference>
<gene>
    <name evidence="10" type="primary">betI_3</name>
    <name evidence="7" type="synonym">betI</name>
    <name evidence="10" type="ORF">ROA7745_00447</name>
</gene>
<protein>
    <recommendedName>
        <fullName evidence="7">HTH-type transcriptional regulator BetI</fullName>
    </recommendedName>
</protein>
<dbReference type="InterPro" id="IPR009057">
    <property type="entry name" value="Homeodomain-like_sf"/>
</dbReference>
<keyword evidence="11" id="KW-1185">Reference proteome</keyword>
<keyword evidence="2 7" id="KW-0678">Repressor</keyword>
<evidence type="ECO:0000256" key="3">
    <source>
        <dbReference type="ARBA" id="ARBA00023015"/>
    </source>
</evidence>
<keyword evidence="4 7" id="KW-0238">DNA-binding</keyword>
<dbReference type="SUPFAM" id="SSF48498">
    <property type="entry name" value="Tetracyclin repressor-like, C-terminal domain"/>
    <property type="match status" value="1"/>
</dbReference>
<evidence type="ECO:0000256" key="7">
    <source>
        <dbReference type="HAMAP-Rule" id="MF_00768"/>
    </source>
</evidence>
<dbReference type="InterPro" id="IPR036271">
    <property type="entry name" value="Tet_transcr_reg_TetR-rel_C_sf"/>
</dbReference>
<keyword evidence="5 7" id="KW-0804">Transcription</keyword>
<dbReference type="NCBIfam" id="TIGR03384">
    <property type="entry name" value="betaine_BetI"/>
    <property type="match status" value="1"/>
</dbReference>
<evidence type="ECO:0000313" key="11">
    <source>
        <dbReference type="Proteomes" id="UP000193224"/>
    </source>
</evidence>
<dbReference type="Proteomes" id="UP000193224">
    <property type="component" value="Unassembled WGS sequence"/>
</dbReference>
<sequence>MGRKNIKLIRKQELIQASITAIYRHGFADLTVNQIAQDAETSTGSIHYYFGGKEALLEATMRHLLSRLHDAAVSRLSGLSQPTERLEAVVLANFDETFMSIETCRVWTQFWAYAPYHQGLSRLQKLNKARVRSNLAAELKQLFPEQSVNAMVGAVQAFMDGVWVQAAQSQHEPDLVHIQERAREFLAHSLSLRAITAE</sequence>
<dbReference type="PROSITE" id="PS50977">
    <property type="entry name" value="HTH_TETR_2"/>
    <property type="match status" value="1"/>
</dbReference>
<proteinExistence type="inferred from homology"/>
<dbReference type="OrthoDB" id="7185252at2"/>
<evidence type="ECO:0000256" key="1">
    <source>
        <dbReference type="ARBA" id="ARBA00004719"/>
    </source>
</evidence>
<dbReference type="GO" id="GO:0000976">
    <property type="term" value="F:transcription cis-regulatory region binding"/>
    <property type="evidence" value="ECO:0007669"/>
    <property type="project" value="TreeGrafter"/>
</dbReference>
<dbReference type="NCBIfam" id="NF001978">
    <property type="entry name" value="PRK00767.1"/>
    <property type="match status" value="1"/>
</dbReference>
<keyword evidence="3 7" id="KW-0805">Transcription regulation</keyword>
<evidence type="ECO:0000259" key="9">
    <source>
        <dbReference type="PROSITE" id="PS50977"/>
    </source>
</evidence>
<dbReference type="UniPathway" id="UPA00529"/>
<comment type="function">
    <text evidence="6">Repressor involved in the biosynthesis of the osmoprotectant glycine betaine. It represses transcription of the choline transporter BetT and the genes of BetAB involved in the synthesis of glycine betaine.</text>
</comment>
<dbReference type="PANTHER" id="PTHR30055">
    <property type="entry name" value="HTH-TYPE TRANSCRIPTIONAL REGULATOR RUTR"/>
    <property type="match status" value="1"/>
</dbReference>
<dbReference type="Gene3D" id="1.10.357.10">
    <property type="entry name" value="Tetracycline Repressor, domain 2"/>
    <property type="match status" value="1"/>
</dbReference>
<evidence type="ECO:0000256" key="8">
    <source>
        <dbReference type="PROSITE-ProRule" id="PRU00335"/>
    </source>
</evidence>
<dbReference type="RefSeq" id="WP_085798583.1">
    <property type="nucleotide sequence ID" value="NZ_FWXB01000001.1"/>
</dbReference>
<dbReference type="Pfam" id="PF00440">
    <property type="entry name" value="TetR_N"/>
    <property type="match status" value="1"/>
</dbReference>
<feature type="domain" description="HTH tetR-type" evidence="9">
    <location>
        <begin position="8"/>
        <end position="68"/>
    </location>
</feature>
<accession>A0A1X7BM75</accession>
<evidence type="ECO:0000256" key="4">
    <source>
        <dbReference type="ARBA" id="ARBA00023125"/>
    </source>
</evidence>
<dbReference type="EMBL" id="FWXB01000001">
    <property type="protein sequence ID" value="SMC10640.1"/>
    <property type="molecule type" value="Genomic_DNA"/>
</dbReference>
<dbReference type="InterPro" id="IPR017757">
    <property type="entry name" value="Tscrpt_rep_BetI"/>
</dbReference>
<dbReference type="PRINTS" id="PR00455">
    <property type="entry name" value="HTHTETR"/>
</dbReference>
<comment type="function">
    <text evidence="7">Repressor involved in choline regulation of the bet genes.</text>
</comment>
<dbReference type="InterPro" id="IPR050109">
    <property type="entry name" value="HTH-type_TetR-like_transc_reg"/>
</dbReference>
<dbReference type="AlphaFoldDB" id="A0A1X7BM75"/>
<dbReference type="InterPro" id="IPR039538">
    <property type="entry name" value="BetI_C"/>
</dbReference>
<dbReference type="HAMAP" id="MF_00768">
    <property type="entry name" value="HTH_type_BetI"/>
    <property type="match status" value="1"/>
</dbReference>
<dbReference type="PANTHER" id="PTHR30055:SF228">
    <property type="entry name" value="TRANSCRIPTIONAL REGULATOR-RELATED"/>
    <property type="match status" value="1"/>
</dbReference>
<dbReference type="InterPro" id="IPR001647">
    <property type="entry name" value="HTH_TetR"/>
</dbReference>
<dbReference type="GO" id="GO:0003700">
    <property type="term" value="F:DNA-binding transcription factor activity"/>
    <property type="evidence" value="ECO:0007669"/>
    <property type="project" value="UniProtKB-UniRule"/>
</dbReference>
<dbReference type="SUPFAM" id="SSF46689">
    <property type="entry name" value="Homeodomain-like"/>
    <property type="match status" value="1"/>
</dbReference>